<dbReference type="Pfam" id="PF14306">
    <property type="entry name" value="PUA_2"/>
    <property type="match status" value="1"/>
</dbReference>
<keyword evidence="12" id="KW-1185">Reference proteome</keyword>
<evidence type="ECO:0000256" key="7">
    <source>
        <dbReference type="SAM" id="SignalP"/>
    </source>
</evidence>
<dbReference type="OrthoDB" id="468at2759"/>
<evidence type="ECO:0000256" key="5">
    <source>
        <dbReference type="ARBA" id="ARBA00022741"/>
    </source>
</evidence>
<dbReference type="GO" id="GO:0010134">
    <property type="term" value="P:sulfate assimilation via adenylyl sulfate reduction"/>
    <property type="evidence" value="ECO:0007669"/>
    <property type="project" value="TreeGrafter"/>
</dbReference>
<dbReference type="GO" id="GO:0005524">
    <property type="term" value="F:ATP binding"/>
    <property type="evidence" value="ECO:0007669"/>
    <property type="project" value="UniProtKB-KW"/>
</dbReference>
<sequence length="562" mass="62109">MWLPTCLLAITFTGILGSSQPCRIRHQLNERQVHDLELLLVGGFAPLDGFMTSADYESVVHNMRLADGQLWPLPVTLDTNNASKFTVGSCAALLDTFGNPVARLEVSEVWRPNKTSEALECYGTLDRYDHPAVKYLLGHSGEFYVGGKVHRLRLPDHWDLGEVRKTPEEVRNEIIRRNWTEVVAFQTRNPMHFAHVELVLRALQGGVKRGLLLHPVVGPTKADDVPYGVRFKCYEKLLSDGLLPSDRVILSALPLTMRLGGPREAVLHAIVRRNYGATHFIVGRDHAGCKDATGKDFYEPFAAAELTKAFEAELGVEIIVPEGELVHVTGRGYIPVGLASPEEEIRKISGTQMRAMLDRGEALPSWFTPPGVAEILRRHIAPIGQRGFAILVSGRSGSGKTTLAKGLKAPLEEARGRVTILDGDQTRQLISSGLTHSRADRLAHAARMGFIAGEVVKHRGVVLLSLVAPYRDFRQVIRDYIVANGGSFIHVHMNTSQDDCATRDRKDIYQANQVDDYEVPSPPESVDLFLNGIDDLHYNINVTINLLHNRGHVPTPSVTTAV</sequence>
<evidence type="ECO:0000313" key="11">
    <source>
        <dbReference type="EMBL" id="KAF4666032.1"/>
    </source>
</evidence>
<dbReference type="SUPFAM" id="SSF52540">
    <property type="entry name" value="P-loop containing nucleoside triphosphate hydrolases"/>
    <property type="match status" value="1"/>
</dbReference>
<evidence type="ECO:0000259" key="9">
    <source>
        <dbReference type="Pfam" id="PF01747"/>
    </source>
</evidence>
<dbReference type="GO" id="GO:0005737">
    <property type="term" value="C:cytoplasm"/>
    <property type="evidence" value="ECO:0007669"/>
    <property type="project" value="TreeGrafter"/>
</dbReference>
<organism evidence="11 12">
    <name type="scientific">Perkinsus chesapeaki</name>
    <name type="common">Clam parasite</name>
    <name type="synonym">Perkinsus andrewsi</name>
    <dbReference type="NCBI Taxonomy" id="330153"/>
    <lineage>
        <taxon>Eukaryota</taxon>
        <taxon>Sar</taxon>
        <taxon>Alveolata</taxon>
        <taxon>Perkinsozoa</taxon>
        <taxon>Perkinsea</taxon>
        <taxon>Perkinsida</taxon>
        <taxon>Perkinsidae</taxon>
        <taxon>Perkinsus</taxon>
    </lineage>
</organism>
<keyword evidence="6" id="KW-0067">ATP-binding</keyword>
<dbReference type="InterPro" id="IPR059117">
    <property type="entry name" value="APS_kinase_dom"/>
</dbReference>
<dbReference type="Pfam" id="PF01583">
    <property type="entry name" value="APS_kinase"/>
    <property type="match status" value="1"/>
</dbReference>
<dbReference type="InterPro" id="IPR015947">
    <property type="entry name" value="PUA-like_sf"/>
</dbReference>
<dbReference type="Proteomes" id="UP000591131">
    <property type="component" value="Unassembled WGS sequence"/>
</dbReference>
<evidence type="ECO:0000256" key="3">
    <source>
        <dbReference type="ARBA" id="ARBA00022679"/>
    </source>
</evidence>
<dbReference type="EC" id="2.7.7.4" evidence="2"/>
<protein>
    <recommendedName>
        <fullName evidence="2">sulfate adenylyltransferase</fullName>
        <ecNumber evidence="2">2.7.7.4</ecNumber>
    </recommendedName>
</protein>
<reference evidence="11 12" key="1">
    <citation type="submission" date="2020-04" db="EMBL/GenBank/DDBJ databases">
        <title>Perkinsus chesapeaki whole genome sequence.</title>
        <authorList>
            <person name="Bogema D.R."/>
        </authorList>
    </citation>
    <scope>NUCLEOTIDE SEQUENCE [LARGE SCALE GENOMIC DNA]</scope>
    <source>
        <strain evidence="11">ATCC PRA-425</strain>
    </source>
</reference>
<evidence type="ECO:0000256" key="2">
    <source>
        <dbReference type="ARBA" id="ARBA00012391"/>
    </source>
</evidence>
<dbReference type="InterPro" id="IPR025980">
    <property type="entry name" value="ATP-Sase_PUA-like_dom"/>
</dbReference>
<dbReference type="InterPro" id="IPR002650">
    <property type="entry name" value="Sulphate_adenylyltransferase"/>
</dbReference>
<dbReference type="GO" id="GO:0004781">
    <property type="term" value="F:sulfate adenylyltransferase (ATP) activity"/>
    <property type="evidence" value="ECO:0007669"/>
    <property type="project" value="UniProtKB-EC"/>
</dbReference>
<dbReference type="CDD" id="cd00517">
    <property type="entry name" value="ATPS"/>
    <property type="match status" value="1"/>
</dbReference>
<dbReference type="Gene3D" id="3.10.400.10">
    <property type="entry name" value="Sulfate adenylyltransferase"/>
    <property type="match status" value="1"/>
</dbReference>
<dbReference type="NCBIfam" id="TIGR00339">
    <property type="entry name" value="sopT"/>
    <property type="match status" value="1"/>
</dbReference>
<comment type="caution">
    <text evidence="11">The sequence shown here is derived from an EMBL/GenBank/DDBJ whole genome shotgun (WGS) entry which is preliminary data.</text>
</comment>
<dbReference type="SUPFAM" id="SSF52374">
    <property type="entry name" value="Nucleotidylyl transferase"/>
    <property type="match status" value="1"/>
</dbReference>
<dbReference type="InterPro" id="IPR014729">
    <property type="entry name" value="Rossmann-like_a/b/a_fold"/>
</dbReference>
<dbReference type="SUPFAM" id="SSF88697">
    <property type="entry name" value="PUA domain-like"/>
    <property type="match status" value="1"/>
</dbReference>
<keyword evidence="5" id="KW-0547">Nucleotide-binding</keyword>
<dbReference type="InterPro" id="IPR027417">
    <property type="entry name" value="P-loop_NTPase"/>
</dbReference>
<dbReference type="AlphaFoldDB" id="A0A7J6M3A0"/>
<gene>
    <name evidence="11" type="primary">MET3</name>
    <name evidence="11" type="ORF">FOL47_004302</name>
</gene>
<keyword evidence="3 11" id="KW-0808">Transferase</keyword>
<feature type="domain" description="APS kinase" evidence="8">
    <location>
        <begin position="386"/>
        <end position="512"/>
    </location>
</feature>
<dbReference type="Pfam" id="PF01747">
    <property type="entry name" value="ATP-sulfurylase"/>
    <property type="match status" value="1"/>
</dbReference>
<dbReference type="EMBL" id="JAAPAO010000245">
    <property type="protein sequence ID" value="KAF4666032.1"/>
    <property type="molecule type" value="Genomic_DNA"/>
</dbReference>
<feature type="domain" description="ATP-sulfurylase PUA-like" evidence="10">
    <location>
        <begin position="26"/>
        <end position="151"/>
    </location>
</feature>
<name>A0A7J6M3A0_PERCH</name>
<evidence type="ECO:0000256" key="1">
    <source>
        <dbReference type="ARBA" id="ARBA00004678"/>
    </source>
</evidence>
<dbReference type="InterPro" id="IPR024951">
    <property type="entry name" value="Sulfurylase_cat_dom"/>
</dbReference>
<dbReference type="GO" id="GO:0019379">
    <property type="term" value="P:sulfate assimilation, phosphoadenylyl sulfate reduction by phosphoadenylyl-sulfate reductase (thioredoxin)"/>
    <property type="evidence" value="ECO:0007669"/>
    <property type="project" value="TreeGrafter"/>
</dbReference>
<dbReference type="PANTHER" id="PTHR42700">
    <property type="entry name" value="SULFATE ADENYLYLTRANSFERASE"/>
    <property type="match status" value="1"/>
</dbReference>
<feature type="signal peptide" evidence="7">
    <location>
        <begin position="1"/>
        <end position="17"/>
    </location>
</feature>
<evidence type="ECO:0000259" key="8">
    <source>
        <dbReference type="Pfam" id="PF01583"/>
    </source>
</evidence>
<proteinExistence type="predicted"/>
<feature type="domain" description="Sulphate adenylyltransferase catalytic" evidence="9">
    <location>
        <begin position="162"/>
        <end position="378"/>
    </location>
</feature>
<evidence type="ECO:0000256" key="4">
    <source>
        <dbReference type="ARBA" id="ARBA00022695"/>
    </source>
</evidence>
<dbReference type="Gene3D" id="3.40.50.300">
    <property type="entry name" value="P-loop containing nucleotide triphosphate hydrolases"/>
    <property type="match status" value="1"/>
</dbReference>
<accession>A0A7J6M3A0</accession>
<evidence type="ECO:0000313" key="12">
    <source>
        <dbReference type="Proteomes" id="UP000591131"/>
    </source>
</evidence>
<feature type="chain" id="PRO_5029641232" description="sulfate adenylyltransferase" evidence="7">
    <location>
        <begin position="18"/>
        <end position="562"/>
    </location>
</feature>
<keyword evidence="4 11" id="KW-0548">Nucleotidyltransferase</keyword>
<dbReference type="Gene3D" id="3.40.50.620">
    <property type="entry name" value="HUPs"/>
    <property type="match status" value="1"/>
</dbReference>
<dbReference type="InterPro" id="IPR050512">
    <property type="entry name" value="Sulf_AdTrans/APS_kinase"/>
</dbReference>
<evidence type="ECO:0000256" key="6">
    <source>
        <dbReference type="ARBA" id="ARBA00022840"/>
    </source>
</evidence>
<keyword evidence="7" id="KW-0732">Signal</keyword>
<evidence type="ECO:0000259" key="10">
    <source>
        <dbReference type="Pfam" id="PF14306"/>
    </source>
</evidence>
<comment type="pathway">
    <text evidence="1">Sulfur metabolism.</text>
</comment>
<dbReference type="PANTHER" id="PTHR42700:SF1">
    <property type="entry name" value="SULFATE ADENYLYLTRANSFERASE"/>
    <property type="match status" value="1"/>
</dbReference>